<dbReference type="Pfam" id="PF14114">
    <property type="entry name" value="DUF4286"/>
    <property type="match status" value="1"/>
</dbReference>
<reference evidence="1 2" key="1">
    <citation type="submission" date="2020-03" db="EMBL/GenBank/DDBJ databases">
        <title>Genomic Encyclopedia of Type Strains, Phase IV (KMG-IV): sequencing the most valuable type-strain genomes for metagenomic binning, comparative biology and taxonomic classification.</title>
        <authorList>
            <person name="Goeker M."/>
        </authorList>
    </citation>
    <scope>NUCLEOTIDE SEQUENCE [LARGE SCALE GENOMIC DNA]</scope>
    <source>
        <strain evidence="1 2">DSM 101599</strain>
    </source>
</reference>
<proteinExistence type="predicted"/>
<organism evidence="1 2">
    <name type="scientific">Wenyingzhuangia heitensis</name>
    <dbReference type="NCBI Taxonomy" id="1487859"/>
    <lineage>
        <taxon>Bacteria</taxon>
        <taxon>Pseudomonadati</taxon>
        <taxon>Bacteroidota</taxon>
        <taxon>Flavobacteriia</taxon>
        <taxon>Flavobacteriales</taxon>
        <taxon>Flavobacteriaceae</taxon>
        <taxon>Wenyingzhuangia</taxon>
    </lineage>
</organism>
<evidence type="ECO:0000313" key="2">
    <source>
        <dbReference type="Proteomes" id="UP000745859"/>
    </source>
</evidence>
<dbReference type="InterPro" id="IPR025563">
    <property type="entry name" value="DUF4286"/>
</dbReference>
<comment type="caution">
    <text evidence="1">The sequence shown here is derived from an EMBL/GenBank/DDBJ whole genome shotgun (WGS) entry which is preliminary data.</text>
</comment>
<protein>
    <recommendedName>
        <fullName evidence="3">DUF4286 domain-containing protein</fullName>
    </recommendedName>
</protein>
<dbReference type="EMBL" id="JAASQL010000001">
    <property type="protein sequence ID" value="NIJ44269.1"/>
    <property type="molecule type" value="Genomic_DNA"/>
</dbReference>
<dbReference type="Proteomes" id="UP000745859">
    <property type="component" value="Unassembled WGS sequence"/>
</dbReference>
<gene>
    <name evidence="1" type="ORF">FHR24_000708</name>
</gene>
<evidence type="ECO:0000313" key="1">
    <source>
        <dbReference type="EMBL" id="NIJ44269.1"/>
    </source>
</evidence>
<dbReference type="RefSeq" id="WP_167183950.1">
    <property type="nucleotide sequence ID" value="NZ_JAASQL010000001.1"/>
</dbReference>
<name>A0ABX0U5Z6_9FLAO</name>
<evidence type="ECO:0008006" key="3">
    <source>
        <dbReference type="Google" id="ProtNLM"/>
    </source>
</evidence>
<sequence length="104" mass="11996">MYIYNVTTNIELAIEQEWLSYIKNTHIPAMIATGCFTGAKLTRVMIQEEQGGKTFSIQYAVKDKETFKGYYVAYAADMNATLDKLFKGNYVSFQTELEVIEDYY</sequence>
<accession>A0ABX0U5Z6</accession>
<keyword evidence="2" id="KW-1185">Reference proteome</keyword>